<gene>
    <name evidence="1" type="ORF">JMJ55_19400</name>
</gene>
<dbReference type="Proteomes" id="UP000606490">
    <property type="component" value="Unassembled WGS sequence"/>
</dbReference>
<proteinExistence type="predicted"/>
<name>A0ABS1V752_9PROT</name>
<evidence type="ECO:0000313" key="2">
    <source>
        <dbReference type="Proteomes" id="UP000606490"/>
    </source>
</evidence>
<reference evidence="1 2" key="1">
    <citation type="submission" date="2021-01" db="EMBL/GenBank/DDBJ databases">
        <title>Belnapia mucosa sp. nov. and Belnapia arida sp. nov., isolated from the Tabernas Desert (Almeria, Spain).</title>
        <authorList>
            <person name="Molina-Menor E."/>
            <person name="Vidal-Verdu A."/>
            <person name="Calonge A."/>
            <person name="Satari L."/>
            <person name="Pereto Magraner J."/>
            <person name="Porcar Miralles M."/>
        </authorList>
    </citation>
    <scope>NUCLEOTIDE SEQUENCE [LARGE SCALE GENOMIC DNA]</scope>
    <source>
        <strain evidence="1 2">T6</strain>
    </source>
</reference>
<accession>A0ABS1V752</accession>
<organism evidence="1 2">
    <name type="scientific">Belnapia mucosa</name>
    <dbReference type="NCBI Taxonomy" id="2804532"/>
    <lineage>
        <taxon>Bacteria</taxon>
        <taxon>Pseudomonadati</taxon>
        <taxon>Pseudomonadota</taxon>
        <taxon>Alphaproteobacteria</taxon>
        <taxon>Acetobacterales</taxon>
        <taxon>Roseomonadaceae</taxon>
        <taxon>Belnapia</taxon>
    </lineage>
</organism>
<keyword evidence="2" id="KW-1185">Reference proteome</keyword>
<evidence type="ECO:0000313" key="1">
    <source>
        <dbReference type="EMBL" id="MBL6457502.1"/>
    </source>
</evidence>
<protein>
    <submittedName>
        <fullName evidence="1">Uncharacterized protein</fullName>
    </submittedName>
</protein>
<dbReference type="EMBL" id="JAEUXJ010000009">
    <property type="protein sequence ID" value="MBL6457502.1"/>
    <property type="molecule type" value="Genomic_DNA"/>
</dbReference>
<comment type="caution">
    <text evidence="1">The sequence shown here is derived from an EMBL/GenBank/DDBJ whole genome shotgun (WGS) entry which is preliminary data.</text>
</comment>
<sequence>MKKSSNKIDRSGNVTNGISSAANIAENSVSYSVDKLKEKIEKQTGFPSELQTASKLIEHDWEYIANPRIRSEEGIVEEIDFIALKNRTIKISDERYNFEHINITTNVVMDAKKYSRPLVVFSSPWSSFDSDDIYSVISIFKENYEFRSRFCLISGFSEKLQIQQPARSAVVVNNNGDKPHDFDLGQISSAMARLYRASEVIEKDSLELFQYVSDSELIDLCMIIPVIIFYGDMYEYYRSDEGSRLEKIDYTVIQSNTVGEKNRLYKCPLYIVNGNAVGVFLSILEDLIKTISLKQISYVVDDLLSSRDLGDI</sequence>